<protein>
    <submittedName>
        <fullName evidence="1">Uncharacterized protein</fullName>
    </submittedName>
</protein>
<name>A0A1V0SKI0_9VIRU</name>
<proteinExistence type="predicted"/>
<evidence type="ECO:0000313" key="1">
    <source>
        <dbReference type="EMBL" id="ARF12216.1"/>
    </source>
</evidence>
<accession>A0A1V0SKI0</accession>
<dbReference type="EMBL" id="KY684111">
    <property type="protein sequence ID" value="ARF12216.1"/>
    <property type="molecule type" value="Genomic_DNA"/>
</dbReference>
<organism evidence="1">
    <name type="scientific">Klosneuvirus KNV1</name>
    <dbReference type="NCBI Taxonomy" id="1977640"/>
    <lineage>
        <taxon>Viruses</taxon>
        <taxon>Varidnaviria</taxon>
        <taxon>Bamfordvirae</taxon>
        <taxon>Nucleocytoviricota</taxon>
        <taxon>Megaviricetes</taxon>
        <taxon>Imitervirales</taxon>
        <taxon>Mimiviridae</taxon>
        <taxon>Klosneuvirinae</taxon>
        <taxon>Klosneuvirus</taxon>
    </lineage>
</organism>
<sequence>MDQLFNFFNPPKHSYHIFKKFGDDTYLAWWPISGFGEYCSNIKIAEKQFEKECDDGSCKLIQYDAVVSKGKIIGITGEPIILKLCDKENN</sequence>
<gene>
    <name evidence="1" type="ORF">Klosneuvirus_4_31</name>
</gene>
<reference evidence="1" key="1">
    <citation type="journal article" date="2017" name="Science">
        <title>Giant viruses with an expanded complement of translation system components.</title>
        <authorList>
            <person name="Schulz F."/>
            <person name="Yutin N."/>
            <person name="Ivanova N.N."/>
            <person name="Ortega D.R."/>
            <person name="Lee T.K."/>
            <person name="Vierheilig J."/>
            <person name="Daims H."/>
            <person name="Horn M."/>
            <person name="Wagner M."/>
            <person name="Jensen G.J."/>
            <person name="Kyrpides N.C."/>
            <person name="Koonin E.V."/>
            <person name="Woyke T."/>
        </authorList>
    </citation>
    <scope>NUCLEOTIDE SEQUENCE</scope>
    <source>
        <strain evidence="1">KNV1</strain>
    </source>
</reference>